<keyword evidence="2" id="KW-1185">Reference proteome</keyword>
<evidence type="ECO:0000313" key="2">
    <source>
        <dbReference type="Proteomes" id="UP001222325"/>
    </source>
</evidence>
<name>A0AAD6TXQ1_9AGAR</name>
<sequence length="210" mass="23281">MESGCGSWRPRACGYSRSAGVFVARCRSCARLRLDRSFRYYSLSCRRRRRRTCVRGRDCPYTYIQIFELGRGCSNPSDPSFAARRTAVSAQRSDCASDKLPAAIRRPPASPSMLSAISKQRQPVPNPSTPTKIFCAHDKATYASFYLASTAVYSVASTINYPVASPDVYSVASTSIASLRPLWRNPRRLLYWVRASPSHPTSSTLSSGMV</sequence>
<dbReference type="Proteomes" id="UP001222325">
    <property type="component" value="Unassembled WGS sequence"/>
</dbReference>
<dbReference type="AlphaFoldDB" id="A0AAD6TXQ1"/>
<dbReference type="EMBL" id="JARJCN010000069">
    <property type="protein sequence ID" value="KAJ7077998.1"/>
    <property type="molecule type" value="Genomic_DNA"/>
</dbReference>
<gene>
    <name evidence="1" type="ORF">B0H15DRAFT_540001</name>
</gene>
<reference evidence="1" key="1">
    <citation type="submission" date="2023-03" db="EMBL/GenBank/DDBJ databases">
        <title>Massive genome expansion in bonnet fungi (Mycena s.s.) driven by repeated elements and novel gene families across ecological guilds.</title>
        <authorList>
            <consortium name="Lawrence Berkeley National Laboratory"/>
            <person name="Harder C.B."/>
            <person name="Miyauchi S."/>
            <person name="Viragh M."/>
            <person name="Kuo A."/>
            <person name="Thoen E."/>
            <person name="Andreopoulos B."/>
            <person name="Lu D."/>
            <person name="Skrede I."/>
            <person name="Drula E."/>
            <person name="Henrissat B."/>
            <person name="Morin E."/>
            <person name="Kohler A."/>
            <person name="Barry K."/>
            <person name="LaButti K."/>
            <person name="Morin E."/>
            <person name="Salamov A."/>
            <person name="Lipzen A."/>
            <person name="Mereny Z."/>
            <person name="Hegedus B."/>
            <person name="Baldrian P."/>
            <person name="Stursova M."/>
            <person name="Weitz H."/>
            <person name="Taylor A."/>
            <person name="Grigoriev I.V."/>
            <person name="Nagy L.G."/>
            <person name="Martin F."/>
            <person name="Kauserud H."/>
        </authorList>
    </citation>
    <scope>NUCLEOTIDE SEQUENCE</scope>
    <source>
        <strain evidence="1">CBHHK173m</strain>
    </source>
</reference>
<evidence type="ECO:0000313" key="1">
    <source>
        <dbReference type="EMBL" id="KAJ7077998.1"/>
    </source>
</evidence>
<accession>A0AAD6TXQ1</accession>
<proteinExistence type="predicted"/>
<protein>
    <submittedName>
        <fullName evidence="1">Uncharacterized protein</fullName>
    </submittedName>
</protein>
<organism evidence="1 2">
    <name type="scientific">Mycena belliarum</name>
    <dbReference type="NCBI Taxonomy" id="1033014"/>
    <lineage>
        <taxon>Eukaryota</taxon>
        <taxon>Fungi</taxon>
        <taxon>Dikarya</taxon>
        <taxon>Basidiomycota</taxon>
        <taxon>Agaricomycotina</taxon>
        <taxon>Agaricomycetes</taxon>
        <taxon>Agaricomycetidae</taxon>
        <taxon>Agaricales</taxon>
        <taxon>Marasmiineae</taxon>
        <taxon>Mycenaceae</taxon>
        <taxon>Mycena</taxon>
    </lineage>
</organism>
<comment type="caution">
    <text evidence="1">The sequence shown here is derived from an EMBL/GenBank/DDBJ whole genome shotgun (WGS) entry which is preliminary data.</text>
</comment>